<reference evidence="1 2" key="2">
    <citation type="journal article" date="2012" name="Nature">
        <title>Insights into hominid evolution from the gorilla genome sequence.</title>
        <authorList>
            <person name="Scally A."/>
            <person name="Dutheil J.Y."/>
            <person name="Hillier L.W."/>
            <person name="Jordan G.E."/>
            <person name="Goodhead I."/>
            <person name="Herrero J."/>
            <person name="Hobolth A."/>
            <person name="Lappalainen T."/>
            <person name="Mailund T."/>
            <person name="Marques-Bonet T."/>
            <person name="McCarthy S."/>
            <person name="Montgomery S.H."/>
            <person name="Schwalie P.C."/>
            <person name="Tang Y.A."/>
            <person name="Ward M.C."/>
            <person name="Xue Y."/>
            <person name="Yngvadottir B."/>
            <person name="Alkan C."/>
            <person name="Andersen L.N."/>
            <person name="Ayub Q."/>
            <person name="Ball E.V."/>
            <person name="Beal K."/>
            <person name="Bradley B.J."/>
            <person name="Chen Y."/>
            <person name="Clee C.M."/>
            <person name="Fitzgerald S."/>
            <person name="Graves T.A."/>
            <person name="Gu Y."/>
            <person name="Heath P."/>
            <person name="Heger A."/>
            <person name="Karakoc E."/>
            <person name="Kolb-Kokocinski A."/>
            <person name="Laird G.K."/>
            <person name="Lunter G."/>
            <person name="Meader S."/>
            <person name="Mort M."/>
            <person name="Mullikin J.C."/>
            <person name="Munch K."/>
            <person name="O'Connor T.D."/>
            <person name="Phillips A.D."/>
            <person name="Prado-Martinez J."/>
            <person name="Rogers A.S."/>
            <person name="Sajjadian S."/>
            <person name="Schmidt D."/>
            <person name="Shaw K."/>
            <person name="Simpson J.T."/>
            <person name="Stenson P.D."/>
            <person name="Turner D.J."/>
            <person name="Vigilant L."/>
            <person name="Vilella A.J."/>
            <person name="Whitener W."/>
            <person name="Zhu B."/>
            <person name="Cooper D.N."/>
            <person name="de Jong P."/>
            <person name="Dermitzakis E.T."/>
            <person name="Eichler E.E."/>
            <person name="Flicek P."/>
            <person name="Goldman N."/>
            <person name="Mundy N.I."/>
            <person name="Ning Z."/>
            <person name="Odom D.T."/>
            <person name="Ponting C.P."/>
            <person name="Quail M.A."/>
            <person name="Ryder O.A."/>
            <person name="Searle S.M."/>
            <person name="Warren W.C."/>
            <person name="Wilson R.K."/>
            <person name="Schierup M.H."/>
            <person name="Rogers J."/>
            <person name="Tyler-Smith C."/>
            <person name="Durbin R."/>
        </authorList>
    </citation>
    <scope>NUCLEOTIDE SEQUENCE [LARGE SCALE GENOMIC DNA]</scope>
</reference>
<dbReference type="Proteomes" id="UP000001519">
    <property type="component" value="Chromosome 11"/>
</dbReference>
<name>A0A2I2YI66_GORGO</name>
<dbReference type="OMA" id="WRTRFKT"/>
<organism evidence="1 2">
    <name type="scientific">Gorilla gorilla gorilla</name>
    <name type="common">Western lowland gorilla</name>
    <dbReference type="NCBI Taxonomy" id="9595"/>
    <lineage>
        <taxon>Eukaryota</taxon>
        <taxon>Metazoa</taxon>
        <taxon>Chordata</taxon>
        <taxon>Craniata</taxon>
        <taxon>Vertebrata</taxon>
        <taxon>Euteleostomi</taxon>
        <taxon>Mammalia</taxon>
        <taxon>Eutheria</taxon>
        <taxon>Euarchontoglires</taxon>
        <taxon>Primates</taxon>
        <taxon>Haplorrhini</taxon>
        <taxon>Catarrhini</taxon>
        <taxon>Hominidae</taxon>
        <taxon>Gorilla</taxon>
    </lineage>
</organism>
<dbReference type="InParanoid" id="A0A2I2YI66"/>
<protein>
    <submittedName>
        <fullName evidence="1">Uncharacterized protein</fullName>
    </submittedName>
</protein>
<accession>A0A2I2YI66</accession>
<dbReference type="Bgee" id="ENSGGOG00000040582">
    <property type="expression patterns" value="Expressed in testis and 5 other cell types or tissues"/>
</dbReference>
<evidence type="ECO:0000313" key="1">
    <source>
        <dbReference type="Ensembl" id="ENSGGOP00000034629.1"/>
    </source>
</evidence>
<dbReference type="AlphaFoldDB" id="A0A2I2YI66"/>
<sequence length="122" mass="14066">MSVLRHVGIGSDAPPMERFVNTKTWKVRGLSTKRHGRLALSTQRHGRLEVCQHKDTGRMDCRRFRCFPFGHILLSWRTRFKTAWVGKLEASWMQWLMPVIPTLLGGPGRRITWAQEVKPAAS</sequence>
<dbReference type="Ensembl" id="ENSGGOT00000044429.1">
    <property type="protein sequence ID" value="ENSGGOP00000034629.1"/>
    <property type="gene ID" value="ENSGGOG00000040582.1"/>
</dbReference>
<reference evidence="1" key="4">
    <citation type="submission" date="2025-09" db="UniProtKB">
        <authorList>
            <consortium name="Ensembl"/>
        </authorList>
    </citation>
    <scope>IDENTIFICATION</scope>
</reference>
<evidence type="ECO:0000313" key="2">
    <source>
        <dbReference type="Proteomes" id="UP000001519"/>
    </source>
</evidence>
<reference evidence="2" key="1">
    <citation type="submission" date="2011-05" db="EMBL/GenBank/DDBJ databases">
        <title>Insights into the evolution of the great apes provided by the gorilla genome.</title>
        <authorList>
            <person name="Scally A."/>
        </authorList>
    </citation>
    <scope>NUCLEOTIDE SEQUENCE [LARGE SCALE GENOMIC DNA]</scope>
</reference>
<proteinExistence type="predicted"/>
<dbReference type="EMBL" id="CABD030079473">
    <property type="status" value="NOT_ANNOTATED_CDS"/>
    <property type="molecule type" value="Genomic_DNA"/>
</dbReference>
<reference evidence="1" key="3">
    <citation type="submission" date="2025-08" db="UniProtKB">
        <authorList>
            <consortium name="Ensembl"/>
        </authorList>
    </citation>
    <scope>IDENTIFICATION</scope>
</reference>
<dbReference type="GeneTree" id="ENSGT00910000148081"/>
<keyword evidence="2" id="KW-1185">Reference proteome</keyword>